<organism evidence="1">
    <name type="scientific">marine sediment metagenome</name>
    <dbReference type="NCBI Taxonomy" id="412755"/>
    <lineage>
        <taxon>unclassified sequences</taxon>
        <taxon>metagenomes</taxon>
        <taxon>ecological metagenomes</taxon>
    </lineage>
</organism>
<comment type="caution">
    <text evidence="1">The sequence shown here is derived from an EMBL/GenBank/DDBJ whole genome shotgun (WGS) entry which is preliminary data.</text>
</comment>
<reference evidence="1" key="1">
    <citation type="journal article" date="2014" name="Front. Microbiol.">
        <title>High frequency of phylogenetically diverse reductive dehalogenase-homologous genes in deep subseafloor sedimentary metagenomes.</title>
        <authorList>
            <person name="Kawai M."/>
            <person name="Futagami T."/>
            <person name="Toyoda A."/>
            <person name="Takaki Y."/>
            <person name="Nishi S."/>
            <person name="Hori S."/>
            <person name="Arai W."/>
            <person name="Tsubouchi T."/>
            <person name="Morono Y."/>
            <person name="Uchiyama I."/>
            <person name="Ito T."/>
            <person name="Fujiyama A."/>
            <person name="Inagaki F."/>
            <person name="Takami H."/>
        </authorList>
    </citation>
    <scope>NUCLEOTIDE SEQUENCE</scope>
    <source>
        <strain evidence="1">Expedition CK06-06</strain>
    </source>
</reference>
<protein>
    <submittedName>
        <fullName evidence="1">Uncharacterized protein</fullName>
    </submittedName>
</protein>
<sequence>ILGLVLLMVVVFVTTVFGQAQKVELDQYVGYIGPAHNLPNASGWAILNLDANNNLIVEIQVRNLHPDTEYWVWSEGLQDSFWTNAKGHGHFHFSKLYDDYKEILDVENDGLVWIAIRTQEEYTKDNKFLLYTPPLK</sequence>
<gene>
    <name evidence="1" type="ORF">S12H4_19020</name>
</gene>
<proteinExistence type="predicted"/>
<dbReference type="AlphaFoldDB" id="X1SZH7"/>
<dbReference type="EMBL" id="BARW01009462">
    <property type="protein sequence ID" value="GAI80755.1"/>
    <property type="molecule type" value="Genomic_DNA"/>
</dbReference>
<evidence type="ECO:0000313" key="1">
    <source>
        <dbReference type="EMBL" id="GAI80755.1"/>
    </source>
</evidence>
<name>X1SZH7_9ZZZZ</name>
<accession>X1SZH7</accession>
<feature type="non-terminal residue" evidence="1">
    <location>
        <position position="1"/>
    </location>
</feature>